<evidence type="ECO:0000313" key="4">
    <source>
        <dbReference type="Proteomes" id="UP000500961"/>
    </source>
</evidence>
<gene>
    <name evidence="3" type="ORF">FHG85_01500</name>
</gene>
<protein>
    <submittedName>
        <fullName evidence="3">Uncharacterized protein</fullName>
    </submittedName>
</protein>
<dbReference type="AlphaFoldDB" id="A0A7D3XCD0"/>
<dbReference type="RefSeq" id="WP_173072509.1">
    <property type="nucleotide sequence ID" value="NZ_CP041345.1"/>
</dbReference>
<keyword evidence="2" id="KW-1133">Transmembrane helix</keyword>
<dbReference type="EMBL" id="CP041345">
    <property type="protein sequence ID" value="QKG78992.1"/>
    <property type="molecule type" value="Genomic_DNA"/>
</dbReference>
<feature type="transmembrane region" description="Helical" evidence="2">
    <location>
        <begin position="6"/>
        <end position="24"/>
    </location>
</feature>
<sequence length="243" mass="28952">MTNFWIILLEIIIALLGAYLVYYARQKGKNQADKEDLKKITETVEDVKQKYTEENELLRANLNILASKKNLLFNEEKEAIINYFGQLNKWIWDGLNVQIVEYNHANFQELSDRLIKMRDDYNKTNIEFSKVQLLVKNEELIQIGHETNLKTLELHHFKESIIQRLQRVLSWEKIMVDQITSKDFDFSKLSVDVKNFYQNQAKEREADKKAIIDEYFAKNQDYFSPAIELRNKFKDLGKKYLNE</sequence>
<dbReference type="KEGG" id="ttz:FHG85_01500"/>
<reference evidence="3 4" key="1">
    <citation type="submission" date="2019-07" db="EMBL/GenBank/DDBJ databases">
        <title>Thalassofilum flectens gen. nov., sp. nov., a novel moderate thermophilic anaerobe from a shallow sea hot spring in Kunashir Island (Russia), representing a new family in the order Bacteroidales, and proposal of Thalassofilacea fam. nov.</title>
        <authorList>
            <person name="Kochetkova T.V."/>
            <person name="Podosokorskaya O.A."/>
            <person name="Novikov A."/>
            <person name="Elcheninov A.G."/>
            <person name="Toshchakov S.V."/>
            <person name="Kublanov I.V."/>
        </authorList>
    </citation>
    <scope>NUCLEOTIDE SEQUENCE [LARGE SCALE GENOMIC DNA]</scope>
    <source>
        <strain evidence="3 4">38-H</strain>
    </source>
</reference>
<evidence type="ECO:0000256" key="1">
    <source>
        <dbReference type="SAM" id="Coils"/>
    </source>
</evidence>
<evidence type="ECO:0000313" key="3">
    <source>
        <dbReference type="EMBL" id="QKG78992.1"/>
    </source>
</evidence>
<keyword evidence="2" id="KW-0472">Membrane</keyword>
<feature type="coiled-coil region" evidence="1">
    <location>
        <begin position="30"/>
        <end position="68"/>
    </location>
</feature>
<proteinExistence type="predicted"/>
<evidence type="ECO:0000256" key="2">
    <source>
        <dbReference type="SAM" id="Phobius"/>
    </source>
</evidence>
<dbReference type="Proteomes" id="UP000500961">
    <property type="component" value="Chromosome"/>
</dbReference>
<accession>A0A7D3XCD0</accession>
<name>A0A7D3XCD0_9BACT</name>
<keyword evidence="2" id="KW-0812">Transmembrane</keyword>
<keyword evidence="1" id="KW-0175">Coiled coil</keyword>
<keyword evidence="4" id="KW-1185">Reference proteome</keyword>
<organism evidence="3 4">
    <name type="scientific">Tenuifilum thalassicum</name>
    <dbReference type="NCBI Taxonomy" id="2590900"/>
    <lineage>
        <taxon>Bacteria</taxon>
        <taxon>Pseudomonadati</taxon>
        <taxon>Bacteroidota</taxon>
        <taxon>Bacteroidia</taxon>
        <taxon>Bacteroidales</taxon>
        <taxon>Tenuifilaceae</taxon>
        <taxon>Tenuifilum</taxon>
    </lineage>
</organism>